<dbReference type="Pfam" id="PF18480">
    <property type="entry name" value="DUF5615"/>
    <property type="match status" value="1"/>
</dbReference>
<comment type="caution">
    <text evidence="2">The sequence shown here is derived from an EMBL/GenBank/DDBJ whole genome shotgun (WGS) entry which is preliminary data.</text>
</comment>
<keyword evidence="3" id="KW-1185">Reference proteome</keyword>
<dbReference type="OrthoDB" id="572420at2"/>
<evidence type="ECO:0000313" key="2">
    <source>
        <dbReference type="EMBL" id="PHX54037.1"/>
    </source>
</evidence>
<proteinExistence type="predicted"/>
<evidence type="ECO:0000259" key="1">
    <source>
        <dbReference type="Pfam" id="PF18480"/>
    </source>
</evidence>
<sequence length="120" mass="13513">MALKYLIDENVTPIYATQLRRKRPDLVVWSVGDIGTPPKSTLDPEILIWCEDNGFILVTNNRKSMPVHLADNMAEGRHIPGIFVLNSDLSIGQNIEELILIADGSFDDEYQDQIVHLPLT</sequence>
<evidence type="ECO:0000313" key="3">
    <source>
        <dbReference type="Proteomes" id="UP000226442"/>
    </source>
</evidence>
<dbReference type="AlphaFoldDB" id="A0A2G4EXZ7"/>
<protein>
    <recommendedName>
        <fullName evidence="1">DUF5615 domain-containing protein</fullName>
    </recommendedName>
</protein>
<dbReference type="RefSeq" id="WP_096828860.1">
    <property type="nucleotide sequence ID" value="NZ_NXIB02000130.1"/>
</dbReference>
<dbReference type="Proteomes" id="UP000226442">
    <property type="component" value="Unassembled WGS sequence"/>
</dbReference>
<dbReference type="EMBL" id="NXIB02000130">
    <property type="protein sequence ID" value="PHX54037.1"/>
    <property type="molecule type" value="Genomic_DNA"/>
</dbReference>
<gene>
    <name evidence="2" type="ORF">CP500_018240</name>
</gene>
<organism evidence="2 3">
    <name type="scientific">Tychonema bourrellyi FEM_GT703</name>
    <dbReference type="NCBI Taxonomy" id="2040638"/>
    <lineage>
        <taxon>Bacteria</taxon>
        <taxon>Bacillati</taxon>
        <taxon>Cyanobacteriota</taxon>
        <taxon>Cyanophyceae</taxon>
        <taxon>Oscillatoriophycideae</taxon>
        <taxon>Oscillatoriales</taxon>
        <taxon>Microcoleaceae</taxon>
        <taxon>Tychonema</taxon>
    </lineage>
</organism>
<name>A0A2G4EXZ7_9CYAN</name>
<feature type="domain" description="DUF5615" evidence="1">
    <location>
        <begin position="4"/>
        <end position="63"/>
    </location>
</feature>
<accession>A0A2G4EXZ7</accession>
<dbReference type="InterPro" id="IPR041049">
    <property type="entry name" value="DUF5615"/>
</dbReference>
<reference evidence="2" key="1">
    <citation type="submission" date="2017-10" db="EMBL/GenBank/DDBJ databases">
        <title>Draft genome sequence of the planktic cyanobacteria Tychonema bourrellyi isolated from alpine lentic freshwater.</title>
        <authorList>
            <person name="Tett A."/>
            <person name="Armanini F."/>
            <person name="Asnicar F."/>
            <person name="Boscaini A."/>
            <person name="Pasolli E."/>
            <person name="Zolfo M."/>
            <person name="Donati C."/>
            <person name="Salmaso N."/>
            <person name="Segata N."/>
        </authorList>
    </citation>
    <scope>NUCLEOTIDE SEQUENCE</scope>
    <source>
        <strain evidence="2">FEM_GT703</strain>
    </source>
</reference>